<dbReference type="InterPro" id="IPR044911">
    <property type="entry name" value="V-type_ATPase_csu/dsu_dom_3"/>
</dbReference>
<sequence>MEADCENAFKYGFVIAEVHGKSESLLKESDYNGLQQASGLDEILVKLSNSPYSKFVNEGMELSKKEFNTRLNQALVADYRQMRRNSDGDMKILMDYFVQFYQLQNFIYLLDCKVEDPSLSHAITRVEMLGWFQELDTLKFVTDMQDVYRFCVEGTFLKPYYDKLTFDNEISKNNWSLLQSQFTKLLMEDFAEKLKDCKGMSFMNDILRREGDRRILEIVINSINSNDITGKARRSLFPRINSFGLSVLDRLAECTSMDEMRAAISTHNLYRKLIVADDSEMLNVLFEMEMANYMYSFIFHNDISCVYSYLKVKEQEVKNILWIIECISQDRRDLSKNISIPSKFMNKN</sequence>
<dbReference type="PANTHER" id="PTHR11028">
    <property type="entry name" value="VACUOLAR ATP SYNTHASE SUBUNIT AC39"/>
    <property type="match status" value="1"/>
</dbReference>
<dbReference type="InterPro" id="IPR002843">
    <property type="entry name" value="ATPase_V0-cplx_csu/dsu"/>
</dbReference>
<proteinExistence type="inferred from homology"/>
<evidence type="ECO:0000256" key="2">
    <source>
        <dbReference type="ARBA" id="ARBA00022448"/>
    </source>
</evidence>
<keyword evidence="4" id="KW-0406">Ion transport</keyword>
<dbReference type="InterPro" id="IPR036079">
    <property type="entry name" value="ATPase_csu/dsu_sf"/>
</dbReference>
<comment type="caution">
    <text evidence="5">The sequence shown here is derived from an EMBL/GenBank/DDBJ whole genome shotgun (WGS) entry which is preliminary data.</text>
</comment>
<evidence type="ECO:0000256" key="1">
    <source>
        <dbReference type="ARBA" id="ARBA00006709"/>
    </source>
</evidence>
<dbReference type="Gene3D" id="1.10.132.50">
    <property type="entry name" value="ATP synthase (C/AC39) subunit, domain 3"/>
    <property type="match status" value="1"/>
</dbReference>
<organism evidence="5 6">
    <name type="scientific">Astathelohania contejeani</name>
    <dbReference type="NCBI Taxonomy" id="164912"/>
    <lineage>
        <taxon>Eukaryota</taxon>
        <taxon>Fungi</taxon>
        <taxon>Fungi incertae sedis</taxon>
        <taxon>Microsporidia</taxon>
        <taxon>Astathelohaniidae</taxon>
        <taxon>Astathelohania</taxon>
    </lineage>
</organism>
<name>A0ABQ7I2B1_9MICR</name>
<evidence type="ECO:0000256" key="3">
    <source>
        <dbReference type="ARBA" id="ARBA00022781"/>
    </source>
</evidence>
<keyword evidence="2" id="KW-0813">Transport</keyword>
<gene>
    <name evidence="5" type="primary">VMA6</name>
    <name evidence="5" type="ORF">TCON_0242</name>
</gene>
<reference evidence="5 6" key="1">
    <citation type="submission" date="2019-01" db="EMBL/GenBank/DDBJ databases">
        <title>Genomes sequencing and comparative genomics of infectious freshwater microsporidia, Cucumispora dikerogammari and Thelohania contejeani.</title>
        <authorList>
            <person name="Cormier A."/>
            <person name="Giraud I."/>
            <person name="Wattier R."/>
            <person name="Teixeira M."/>
            <person name="Grandjean F."/>
            <person name="Rigaud T."/>
            <person name="Cordaux R."/>
        </authorList>
    </citation>
    <scope>NUCLEOTIDE SEQUENCE [LARGE SCALE GENOMIC DNA]</scope>
    <source>
        <strain evidence="5">T1</strain>
        <tissue evidence="5">Spores</tissue>
    </source>
</reference>
<evidence type="ECO:0000313" key="6">
    <source>
        <dbReference type="Proteomes" id="UP001516464"/>
    </source>
</evidence>
<dbReference type="Pfam" id="PF01992">
    <property type="entry name" value="vATP-synt_AC39"/>
    <property type="match status" value="1"/>
</dbReference>
<dbReference type="SUPFAM" id="SSF103486">
    <property type="entry name" value="V-type ATP synthase subunit C"/>
    <property type="match status" value="1"/>
</dbReference>
<dbReference type="Proteomes" id="UP001516464">
    <property type="component" value="Unassembled WGS sequence"/>
</dbReference>
<accession>A0ABQ7I2B1</accession>
<protein>
    <submittedName>
        <fullName evidence="5">V-type proton ATPase subunit d</fullName>
    </submittedName>
</protein>
<evidence type="ECO:0000313" key="5">
    <source>
        <dbReference type="EMBL" id="KAF7684564.1"/>
    </source>
</evidence>
<dbReference type="Gene3D" id="1.20.1690.10">
    <property type="entry name" value="V-type ATP synthase subunit C domain"/>
    <property type="match status" value="2"/>
</dbReference>
<dbReference type="InterPro" id="IPR035067">
    <property type="entry name" value="V-type_ATPase_csu/dsu"/>
</dbReference>
<dbReference type="InterPro" id="IPR016727">
    <property type="entry name" value="ATPase_V0-cplx_dsu"/>
</dbReference>
<keyword evidence="6" id="KW-1185">Reference proteome</keyword>
<evidence type="ECO:0000256" key="4">
    <source>
        <dbReference type="ARBA" id="ARBA00023065"/>
    </source>
</evidence>
<keyword evidence="3" id="KW-0375">Hydrogen ion transport</keyword>
<dbReference type="EMBL" id="SBIQ01000008">
    <property type="protein sequence ID" value="KAF7684564.1"/>
    <property type="molecule type" value="Genomic_DNA"/>
</dbReference>
<comment type="similarity">
    <text evidence="1">Belongs to the V-ATPase V0D/AC39 subunit family.</text>
</comment>